<sequence length="334" mass="36192">MFDRRFVVAGLFSVMAMACTRPGVSREEGADSFWTLFRNQFVDASGRVIDSGNGGISHSEGQGYGLLLAVLGGDRSAFQAILNWTEANLARQDVALFSWKYDPRLPNPVSDPNNATDGDLLIGWALAEAARRWGGDAWASRSRSIRTAIRQQLVVERYDRHLLLPGRTGFFTSEAITLNPAYFVWPALDAFAALDGDAVWGAILSDAEKIVREARFGPLQLPCDWIDVGAGGKIVPAKGRPARFGFDAIRVPLYAVAGRRASLVQPIADFWRSNGAGQIRPPAWIDVVTGEKAPYPLSAGGMAVVRKTLGLAPPPEALDTDYYSAALQALSRAL</sequence>
<keyword evidence="4" id="KW-0378">Hydrolase</keyword>
<comment type="similarity">
    <text evidence="2">Belongs to the glycosyl hydrolase 8 (cellulase D) family.</text>
</comment>
<dbReference type="Gene3D" id="1.50.10.10">
    <property type="match status" value="1"/>
</dbReference>
<evidence type="ECO:0000313" key="9">
    <source>
        <dbReference type="Proteomes" id="UP000004728"/>
    </source>
</evidence>
<dbReference type="Pfam" id="PF01270">
    <property type="entry name" value="Glyco_hydro_8"/>
    <property type="match status" value="1"/>
</dbReference>
<keyword evidence="6" id="KW-0326">Glycosidase</keyword>
<evidence type="ECO:0000256" key="1">
    <source>
        <dbReference type="ARBA" id="ARBA00000966"/>
    </source>
</evidence>
<keyword evidence="5" id="KW-0136">Cellulose degradation</keyword>
<dbReference type="GO" id="GO:0030245">
    <property type="term" value="P:cellulose catabolic process"/>
    <property type="evidence" value="ECO:0007669"/>
    <property type="project" value="UniProtKB-KW"/>
</dbReference>
<dbReference type="InterPro" id="IPR012341">
    <property type="entry name" value="6hp_glycosidase-like_sf"/>
</dbReference>
<organism evidence="8 9">
    <name type="scientific">Novosphingobium nitrogenifigens DSM 19370</name>
    <dbReference type="NCBI Taxonomy" id="983920"/>
    <lineage>
        <taxon>Bacteria</taxon>
        <taxon>Pseudomonadati</taxon>
        <taxon>Pseudomonadota</taxon>
        <taxon>Alphaproteobacteria</taxon>
        <taxon>Sphingomonadales</taxon>
        <taxon>Sphingomonadaceae</taxon>
        <taxon>Novosphingobium</taxon>
    </lineage>
</organism>
<dbReference type="EC" id="3.2.1.4" evidence="3"/>
<protein>
    <recommendedName>
        <fullName evidence="3">cellulase</fullName>
        <ecNumber evidence="3">3.2.1.4</ecNumber>
    </recommendedName>
</protein>
<dbReference type="STRING" id="983920.Y88_1849"/>
<dbReference type="EMBL" id="AEWJ01000023">
    <property type="protein sequence ID" value="EGD59975.1"/>
    <property type="molecule type" value="Genomic_DNA"/>
</dbReference>
<accession>F1Z4Y4</accession>
<dbReference type="FunCoup" id="F1Z4Y4">
    <property type="interactions" value="7"/>
</dbReference>
<keyword evidence="9" id="KW-1185">Reference proteome</keyword>
<evidence type="ECO:0000256" key="2">
    <source>
        <dbReference type="ARBA" id="ARBA00009209"/>
    </source>
</evidence>
<comment type="catalytic activity">
    <reaction evidence="1">
        <text>Endohydrolysis of (1-&gt;4)-beta-D-glucosidic linkages in cellulose, lichenin and cereal beta-D-glucans.</text>
        <dbReference type="EC" id="3.2.1.4"/>
    </reaction>
</comment>
<dbReference type="HOGENOM" id="CLU_037297_1_0_5"/>
<evidence type="ECO:0000256" key="7">
    <source>
        <dbReference type="ARBA" id="ARBA00023326"/>
    </source>
</evidence>
<dbReference type="InParanoid" id="F1Z4Y4"/>
<dbReference type="GO" id="GO:0008810">
    <property type="term" value="F:cellulase activity"/>
    <property type="evidence" value="ECO:0007669"/>
    <property type="project" value="UniProtKB-EC"/>
</dbReference>
<comment type="caution">
    <text evidence="8">The sequence shown here is derived from an EMBL/GenBank/DDBJ whole genome shotgun (WGS) entry which is preliminary data.</text>
</comment>
<reference evidence="8 9" key="1">
    <citation type="journal article" date="2012" name="J. Bacteriol.">
        <title>Draft Genome Sequence of Novosphingobium nitrogenifigens Y88T.</title>
        <authorList>
            <person name="Strabala T.J."/>
            <person name="Macdonald L."/>
            <person name="Liu V."/>
            <person name="Smit A.M."/>
        </authorList>
    </citation>
    <scope>NUCLEOTIDE SEQUENCE [LARGE SCALE GENOMIC DNA]</scope>
    <source>
        <strain evidence="8 9">DSM 19370</strain>
    </source>
</reference>
<dbReference type="PRINTS" id="PR00735">
    <property type="entry name" value="GLHYDRLASE8"/>
</dbReference>
<evidence type="ECO:0000256" key="5">
    <source>
        <dbReference type="ARBA" id="ARBA00023001"/>
    </source>
</evidence>
<dbReference type="eggNOG" id="COG3405">
    <property type="taxonomic scope" value="Bacteria"/>
</dbReference>
<evidence type="ECO:0000256" key="4">
    <source>
        <dbReference type="ARBA" id="ARBA00022801"/>
    </source>
</evidence>
<dbReference type="SUPFAM" id="SSF48208">
    <property type="entry name" value="Six-hairpin glycosidases"/>
    <property type="match status" value="1"/>
</dbReference>
<dbReference type="PROSITE" id="PS51257">
    <property type="entry name" value="PROKAR_LIPOPROTEIN"/>
    <property type="match status" value="1"/>
</dbReference>
<dbReference type="Proteomes" id="UP000004728">
    <property type="component" value="Unassembled WGS sequence"/>
</dbReference>
<name>F1Z4Y4_9SPHN</name>
<proteinExistence type="inferred from homology"/>
<dbReference type="InterPro" id="IPR002037">
    <property type="entry name" value="Glyco_hydro_8"/>
</dbReference>
<dbReference type="AlphaFoldDB" id="F1Z4Y4"/>
<evidence type="ECO:0000256" key="3">
    <source>
        <dbReference type="ARBA" id="ARBA00012601"/>
    </source>
</evidence>
<keyword evidence="7" id="KW-0119">Carbohydrate metabolism</keyword>
<gene>
    <name evidence="8" type="ORF">Y88_1849</name>
</gene>
<keyword evidence="7" id="KW-0624">Polysaccharide degradation</keyword>
<dbReference type="InterPro" id="IPR008928">
    <property type="entry name" value="6-hairpin_glycosidase_sf"/>
</dbReference>
<evidence type="ECO:0000313" key="8">
    <source>
        <dbReference type="EMBL" id="EGD59975.1"/>
    </source>
</evidence>
<evidence type="ECO:0000256" key="6">
    <source>
        <dbReference type="ARBA" id="ARBA00023295"/>
    </source>
</evidence>